<organism evidence="2 3">
    <name type="scientific">Microbispora rosea</name>
    <dbReference type="NCBI Taxonomy" id="58117"/>
    <lineage>
        <taxon>Bacteria</taxon>
        <taxon>Bacillati</taxon>
        <taxon>Actinomycetota</taxon>
        <taxon>Actinomycetes</taxon>
        <taxon>Streptosporangiales</taxon>
        <taxon>Streptosporangiaceae</taxon>
        <taxon>Microbispora</taxon>
    </lineage>
</organism>
<evidence type="ECO:0000313" key="2">
    <source>
        <dbReference type="EMBL" id="SIQ20124.1"/>
    </source>
</evidence>
<proteinExistence type="predicted"/>
<dbReference type="PROSITE" id="PS51318">
    <property type="entry name" value="TAT"/>
    <property type="match status" value="1"/>
</dbReference>
<evidence type="ECO:0000256" key="1">
    <source>
        <dbReference type="SAM" id="SignalP"/>
    </source>
</evidence>
<protein>
    <submittedName>
        <fullName evidence="2">Tat (Twin-arginine translocation) pathway signal sequence</fullName>
    </submittedName>
</protein>
<dbReference type="Proteomes" id="UP000186096">
    <property type="component" value="Unassembled WGS sequence"/>
</dbReference>
<dbReference type="InterPro" id="IPR019546">
    <property type="entry name" value="TAT_signal_bac_arc"/>
</dbReference>
<dbReference type="NCBIfam" id="TIGR01409">
    <property type="entry name" value="TAT_signal_seq"/>
    <property type="match status" value="1"/>
</dbReference>
<dbReference type="OrthoDB" id="4109671at2"/>
<feature type="chain" id="PRO_5013201495" evidence="1">
    <location>
        <begin position="33"/>
        <end position="262"/>
    </location>
</feature>
<dbReference type="EMBL" id="FTNI01000001">
    <property type="protein sequence ID" value="SIQ20124.1"/>
    <property type="molecule type" value="Genomic_DNA"/>
</dbReference>
<dbReference type="RefSeq" id="WP_076431881.1">
    <property type="nucleotide sequence ID" value="NZ_FTNI01000001.1"/>
</dbReference>
<feature type="signal peptide" evidence="1">
    <location>
        <begin position="1"/>
        <end position="32"/>
    </location>
</feature>
<sequence length="262" mass="29662">MRQPSRRSVLKASVVTLGAIGAGIPLSGPAFAADYNPAPRDPEFPDVEGMRGDRRANELWYTYENVFQYQATAEIIDAYTTIGAVAGGSPERLYPLYQQHRQAGIYPDGFIAQMAPAKDALEYLSRLQLDIYDRFYRHDDNGLTAAFVWFGEGVLFDPRMPYGSRTHMMNVKPGEPPQNWHAWHPIIRATVFLGIDVMRWIEINRLVGIGWTIQSITKPQAGADNPYLDKKSVHNVVKTWRHMSPARMDDMFDNFPYPPGIS</sequence>
<reference evidence="3" key="1">
    <citation type="submission" date="2017-01" db="EMBL/GenBank/DDBJ databases">
        <authorList>
            <person name="Varghese N."/>
            <person name="Submissions S."/>
        </authorList>
    </citation>
    <scope>NUCLEOTIDE SEQUENCE [LARGE SCALE GENOMIC DNA]</scope>
    <source>
        <strain evidence="3">ATCC 12950</strain>
    </source>
</reference>
<accession>A0A1N6QU33</accession>
<keyword evidence="3" id="KW-1185">Reference proteome</keyword>
<keyword evidence="1" id="KW-0732">Signal</keyword>
<evidence type="ECO:0000313" key="3">
    <source>
        <dbReference type="Proteomes" id="UP000186096"/>
    </source>
</evidence>
<dbReference type="AlphaFoldDB" id="A0A1N6QU33"/>
<name>A0A1N6QU33_9ACTN</name>
<dbReference type="STRING" id="58117.SAMN05421833_101122"/>
<gene>
    <name evidence="2" type="ORF">SAMN05421833_101122</name>
</gene>
<dbReference type="InterPro" id="IPR006311">
    <property type="entry name" value="TAT_signal"/>
</dbReference>